<dbReference type="PANTHER" id="PTHR30346">
    <property type="entry name" value="TRANSCRIPTIONAL DUAL REGULATOR HCAR-RELATED"/>
    <property type="match status" value="1"/>
</dbReference>
<dbReference type="RefSeq" id="WP_344868562.1">
    <property type="nucleotide sequence ID" value="NZ_BAAAZN010000027.1"/>
</dbReference>
<evidence type="ECO:0000256" key="4">
    <source>
        <dbReference type="ARBA" id="ARBA00023163"/>
    </source>
</evidence>
<dbReference type="InterPro" id="IPR036390">
    <property type="entry name" value="WH_DNA-bd_sf"/>
</dbReference>
<keyword evidence="4" id="KW-0804">Transcription</keyword>
<dbReference type="InterPro" id="IPR000847">
    <property type="entry name" value="LysR_HTH_N"/>
</dbReference>
<gene>
    <name evidence="6" type="ORF">GCM10022222_79020</name>
</gene>
<dbReference type="PANTHER" id="PTHR30346:SF29">
    <property type="entry name" value="LYSR SUBSTRATE-BINDING"/>
    <property type="match status" value="1"/>
</dbReference>
<dbReference type="InterPro" id="IPR005119">
    <property type="entry name" value="LysR_subst-bd"/>
</dbReference>
<name>A0ABP6YGX1_9PSEU</name>
<dbReference type="Pfam" id="PF03466">
    <property type="entry name" value="LysR_substrate"/>
    <property type="match status" value="1"/>
</dbReference>
<keyword evidence="2" id="KW-0805">Transcription regulation</keyword>
<evidence type="ECO:0000256" key="2">
    <source>
        <dbReference type="ARBA" id="ARBA00023015"/>
    </source>
</evidence>
<evidence type="ECO:0000256" key="3">
    <source>
        <dbReference type="ARBA" id="ARBA00023125"/>
    </source>
</evidence>
<organism evidence="6 7">
    <name type="scientific">Amycolatopsis ultiminotia</name>
    <dbReference type="NCBI Taxonomy" id="543629"/>
    <lineage>
        <taxon>Bacteria</taxon>
        <taxon>Bacillati</taxon>
        <taxon>Actinomycetota</taxon>
        <taxon>Actinomycetes</taxon>
        <taxon>Pseudonocardiales</taxon>
        <taxon>Pseudonocardiaceae</taxon>
        <taxon>Amycolatopsis</taxon>
    </lineage>
</organism>
<dbReference type="PROSITE" id="PS50931">
    <property type="entry name" value="HTH_LYSR"/>
    <property type="match status" value="1"/>
</dbReference>
<keyword evidence="7" id="KW-1185">Reference proteome</keyword>
<evidence type="ECO:0000256" key="1">
    <source>
        <dbReference type="ARBA" id="ARBA00009437"/>
    </source>
</evidence>
<evidence type="ECO:0000259" key="5">
    <source>
        <dbReference type="PROSITE" id="PS50931"/>
    </source>
</evidence>
<dbReference type="SUPFAM" id="SSF46785">
    <property type="entry name" value="Winged helix' DNA-binding domain"/>
    <property type="match status" value="1"/>
</dbReference>
<dbReference type="EMBL" id="BAAAZN010000027">
    <property type="protein sequence ID" value="GAA3582445.1"/>
    <property type="molecule type" value="Genomic_DNA"/>
</dbReference>
<dbReference type="PRINTS" id="PR00039">
    <property type="entry name" value="HTHLYSR"/>
</dbReference>
<sequence length="296" mass="31068">MELHQLEYFVAVAEEANFTRAAARMHVAQPGVSAQVRRLERELGQSLFDRSGRTVRLTDVGAAALPHARAALAAVEAVRETVSEHEGLVRGQVAMGMVTSAGPVALPEFLAGFAERYPGVEITLGEANSDVMIEALREGRLDVAVIGLADGVPAGLTTQVVLDEALVAVTGLRDEFSGRDGITLAELAGRALICLPKGTGLRGVLDHAFAAEGLHPRVTIEASDPNVLAKLAMRDLGVAMVPASLAEYYGAELHSLPLRPPLRGQLALAWRSGGPAGPAARALIGFARAELALDEP</sequence>
<protein>
    <submittedName>
        <fullName evidence="6">LysR substrate-binding domain-containing protein</fullName>
    </submittedName>
</protein>
<feature type="domain" description="HTH lysR-type" evidence="5">
    <location>
        <begin position="1"/>
        <end position="58"/>
    </location>
</feature>
<dbReference type="Pfam" id="PF00126">
    <property type="entry name" value="HTH_1"/>
    <property type="match status" value="1"/>
</dbReference>
<dbReference type="Gene3D" id="1.10.10.10">
    <property type="entry name" value="Winged helix-like DNA-binding domain superfamily/Winged helix DNA-binding domain"/>
    <property type="match status" value="1"/>
</dbReference>
<dbReference type="Gene3D" id="3.40.190.290">
    <property type="match status" value="1"/>
</dbReference>
<keyword evidence="3" id="KW-0238">DNA-binding</keyword>
<evidence type="ECO:0000313" key="7">
    <source>
        <dbReference type="Proteomes" id="UP001500689"/>
    </source>
</evidence>
<dbReference type="Proteomes" id="UP001500689">
    <property type="component" value="Unassembled WGS sequence"/>
</dbReference>
<dbReference type="InterPro" id="IPR036388">
    <property type="entry name" value="WH-like_DNA-bd_sf"/>
</dbReference>
<reference evidence="7" key="1">
    <citation type="journal article" date="2019" name="Int. J. Syst. Evol. Microbiol.">
        <title>The Global Catalogue of Microorganisms (GCM) 10K type strain sequencing project: providing services to taxonomists for standard genome sequencing and annotation.</title>
        <authorList>
            <consortium name="The Broad Institute Genomics Platform"/>
            <consortium name="The Broad Institute Genome Sequencing Center for Infectious Disease"/>
            <person name="Wu L."/>
            <person name="Ma J."/>
        </authorList>
    </citation>
    <scope>NUCLEOTIDE SEQUENCE [LARGE SCALE GENOMIC DNA]</scope>
    <source>
        <strain evidence="7">JCM 16898</strain>
    </source>
</reference>
<comment type="similarity">
    <text evidence="1">Belongs to the LysR transcriptional regulatory family.</text>
</comment>
<comment type="caution">
    <text evidence="6">The sequence shown here is derived from an EMBL/GenBank/DDBJ whole genome shotgun (WGS) entry which is preliminary data.</text>
</comment>
<dbReference type="SUPFAM" id="SSF53850">
    <property type="entry name" value="Periplasmic binding protein-like II"/>
    <property type="match status" value="1"/>
</dbReference>
<proteinExistence type="inferred from homology"/>
<evidence type="ECO:0000313" key="6">
    <source>
        <dbReference type="EMBL" id="GAA3582445.1"/>
    </source>
</evidence>
<accession>A0ABP6YGX1</accession>